<dbReference type="EMBL" id="GBRH01210454">
    <property type="protein sequence ID" value="JAD87441.1"/>
    <property type="molecule type" value="Transcribed_RNA"/>
</dbReference>
<protein>
    <submittedName>
        <fullName evidence="2">Uncharacterized protein</fullName>
    </submittedName>
</protein>
<evidence type="ECO:0000256" key="1">
    <source>
        <dbReference type="SAM" id="Phobius"/>
    </source>
</evidence>
<keyword evidence="1" id="KW-0472">Membrane</keyword>
<dbReference type="AlphaFoldDB" id="A0A0A9DI02"/>
<reference evidence="2" key="1">
    <citation type="submission" date="2014-09" db="EMBL/GenBank/DDBJ databases">
        <authorList>
            <person name="Magalhaes I.L.F."/>
            <person name="Oliveira U."/>
            <person name="Santos F.R."/>
            <person name="Vidigal T.H.D.A."/>
            <person name="Brescovit A.D."/>
            <person name="Santos A.J."/>
        </authorList>
    </citation>
    <scope>NUCLEOTIDE SEQUENCE</scope>
    <source>
        <tissue evidence="2">Shoot tissue taken approximately 20 cm above the soil surface</tissue>
    </source>
</reference>
<feature type="transmembrane region" description="Helical" evidence="1">
    <location>
        <begin position="12"/>
        <end position="31"/>
    </location>
</feature>
<accession>A0A0A9DI02</accession>
<organism evidence="2">
    <name type="scientific">Arundo donax</name>
    <name type="common">Giant reed</name>
    <name type="synonym">Donax arundinaceus</name>
    <dbReference type="NCBI Taxonomy" id="35708"/>
    <lineage>
        <taxon>Eukaryota</taxon>
        <taxon>Viridiplantae</taxon>
        <taxon>Streptophyta</taxon>
        <taxon>Embryophyta</taxon>
        <taxon>Tracheophyta</taxon>
        <taxon>Spermatophyta</taxon>
        <taxon>Magnoliopsida</taxon>
        <taxon>Liliopsida</taxon>
        <taxon>Poales</taxon>
        <taxon>Poaceae</taxon>
        <taxon>PACMAD clade</taxon>
        <taxon>Arundinoideae</taxon>
        <taxon>Arundineae</taxon>
        <taxon>Arundo</taxon>
    </lineage>
</organism>
<reference evidence="2" key="2">
    <citation type="journal article" date="2015" name="Data Brief">
        <title>Shoot transcriptome of the giant reed, Arundo donax.</title>
        <authorList>
            <person name="Barrero R.A."/>
            <person name="Guerrero F.D."/>
            <person name="Moolhuijzen P."/>
            <person name="Goolsby J.A."/>
            <person name="Tidwell J."/>
            <person name="Bellgard S.E."/>
            <person name="Bellgard M.I."/>
        </authorList>
    </citation>
    <scope>NUCLEOTIDE SEQUENCE</scope>
    <source>
        <tissue evidence="2">Shoot tissue taken approximately 20 cm above the soil surface</tissue>
    </source>
</reference>
<keyword evidence="1" id="KW-0812">Transmembrane</keyword>
<name>A0A0A9DI02_ARUDO</name>
<keyword evidence="1" id="KW-1133">Transmembrane helix</keyword>
<sequence length="55" mass="6419">MFHLGSPSVICWFWMVSLWMEFAISFIHSSLGSVHKHSPLRVGLRTVLRRDDFIS</sequence>
<proteinExistence type="predicted"/>
<evidence type="ECO:0000313" key="2">
    <source>
        <dbReference type="EMBL" id="JAD87441.1"/>
    </source>
</evidence>